<organism evidence="2">
    <name type="scientific">freshwater metagenome</name>
    <dbReference type="NCBI Taxonomy" id="449393"/>
    <lineage>
        <taxon>unclassified sequences</taxon>
        <taxon>metagenomes</taxon>
        <taxon>ecological metagenomes</taxon>
    </lineage>
</organism>
<sequence>MHAHDRVPVVDSHVDEHAVAHDAGIGDDSVETTEGVDGGTHQVAGAVPVADVIGVGDGFATGRDDVIHDLLGGTDVVTLAGERRADVVHDDLGALSRECPGMCRAEASARSGDDHDSSVTDSHVCAPV</sequence>
<feature type="region of interest" description="Disordered" evidence="1">
    <location>
        <begin position="21"/>
        <end position="41"/>
    </location>
</feature>
<gene>
    <name evidence="2" type="ORF">UFOPK1392_02552</name>
</gene>
<name>A0A6J5YJ64_9ZZZZ</name>
<dbReference type="EMBL" id="CAEMXZ010000217">
    <property type="protein sequence ID" value="CAB4324776.1"/>
    <property type="molecule type" value="Genomic_DNA"/>
</dbReference>
<dbReference type="AlphaFoldDB" id="A0A6J5YJ64"/>
<reference evidence="2" key="1">
    <citation type="submission" date="2020-05" db="EMBL/GenBank/DDBJ databases">
        <authorList>
            <person name="Chiriac C."/>
            <person name="Salcher M."/>
            <person name="Ghai R."/>
            <person name="Kavagutti S V."/>
        </authorList>
    </citation>
    <scope>NUCLEOTIDE SEQUENCE</scope>
</reference>
<proteinExistence type="predicted"/>
<evidence type="ECO:0000313" key="2">
    <source>
        <dbReference type="EMBL" id="CAB4324776.1"/>
    </source>
</evidence>
<feature type="region of interest" description="Disordered" evidence="1">
    <location>
        <begin position="107"/>
        <end position="128"/>
    </location>
</feature>
<feature type="compositionally biased region" description="Low complexity" evidence="1">
    <location>
        <begin position="119"/>
        <end position="128"/>
    </location>
</feature>
<protein>
    <submittedName>
        <fullName evidence="2">Unannotated protein</fullName>
    </submittedName>
</protein>
<evidence type="ECO:0000256" key="1">
    <source>
        <dbReference type="SAM" id="MobiDB-lite"/>
    </source>
</evidence>
<accession>A0A6J5YJ64</accession>